<feature type="transmembrane region" description="Helical" evidence="1">
    <location>
        <begin position="62"/>
        <end position="81"/>
    </location>
</feature>
<protein>
    <recommendedName>
        <fullName evidence="2">LiaF transmembrane domain-containing protein</fullName>
    </recommendedName>
</protein>
<reference evidence="3 4" key="1">
    <citation type="submission" date="2017-04" db="EMBL/GenBank/DDBJ databases">
        <authorList>
            <person name="Afonso C.L."/>
            <person name="Miller P.J."/>
            <person name="Scott M.A."/>
            <person name="Spackman E."/>
            <person name="Goraichik I."/>
            <person name="Dimitrov K.M."/>
            <person name="Suarez D.L."/>
            <person name="Swayne D.E."/>
        </authorList>
    </citation>
    <scope>NUCLEOTIDE SEQUENCE [LARGE SCALE GENOMIC DNA]</scope>
    <source>
        <strain evidence="3 4">DSM 12555</strain>
    </source>
</reference>
<dbReference type="Pfam" id="PF22570">
    <property type="entry name" value="LiaF-TM"/>
    <property type="match status" value="1"/>
</dbReference>
<dbReference type="AlphaFoldDB" id="A0A1W1XK73"/>
<dbReference type="STRING" id="1121291.SAMN02745134_02142"/>
<feature type="domain" description="LiaF transmembrane" evidence="2">
    <location>
        <begin position="11"/>
        <end position="79"/>
    </location>
</feature>
<gene>
    <name evidence="3" type="ORF">SAMN02745134_02142</name>
</gene>
<proteinExistence type="predicted"/>
<evidence type="ECO:0000259" key="2">
    <source>
        <dbReference type="Pfam" id="PF22570"/>
    </source>
</evidence>
<dbReference type="EMBL" id="FWXH01000007">
    <property type="protein sequence ID" value="SMC24386.1"/>
    <property type="molecule type" value="Genomic_DNA"/>
</dbReference>
<evidence type="ECO:0000313" key="4">
    <source>
        <dbReference type="Proteomes" id="UP000192468"/>
    </source>
</evidence>
<dbReference type="InterPro" id="IPR054331">
    <property type="entry name" value="LiaF_TM"/>
</dbReference>
<organism evidence="3 4">
    <name type="scientific">Clostridium acidisoli DSM 12555</name>
    <dbReference type="NCBI Taxonomy" id="1121291"/>
    <lineage>
        <taxon>Bacteria</taxon>
        <taxon>Bacillati</taxon>
        <taxon>Bacillota</taxon>
        <taxon>Clostridia</taxon>
        <taxon>Eubacteriales</taxon>
        <taxon>Clostridiaceae</taxon>
        <taxon>Clostridium</taxon>
    </lineage>
</organism>
<keyword evidence="4" id="KW-1185">Reference proteome</keyword>
<evidence type="ECO:0000256" key="1">
    <source>
        <dbReference type="SAM" id="Phobius"/>
    </source>
</evidence>
<keyword evidence="1" id="KW-0812">Transmembrane</keyword>
<keyword evidence="1" id="KW-0472">Membrane</keyword>
<dbReference type="RefSeq" id="WP_084115932.1">
    <property type="nucleotide sequence ID" value="NZ_FWXH01000007.1"/>
</dbReference>
<feature type="transmembrane region" description="Helical" evidence="1">
    <location>
        <begin position="33"/>
        <end position="50"/>
    </location>
</feature>
<name>A0A1W1XK73_9CLOT</name>
<sequence>MRKVGTISLSLGCIYYGVWLALKNINPKVAEEIFKWWPMIFVILGVEILLNARINSETMKNNFNIGIIFIILIFLCTNVYYGTHEFIEDGISNLNNGRVQINYDGNTRSIDSEKIITGNNKKFKFTTNNGVLNIKKSTDNNIRLQLEVKVSDDFKDNKYVIHDENEGGIDTVSIDDNYVKDVRGTMYVPDGIYTNLVVDNCDITTYDNLSNNTLDINSKNSKFNIQNLAAVNIETDNSDVNIKDVNSVKIEGKNIKNDLSGNIENVDIDMNNGSTDINNNNFNSIKIKADNSLVKVDTNEKNIGASLTCSLGNIRFNDEKINNGTLTKSIGTGKNNMDVDIKLGSIKVNSQE</sequence>
<evidence type="ECO:0000313" key="3">
    <source>
        <dbReference type="EMBL" id="SMC24386.1"/>
    </source>
</evidence>
<accession>A0A1W1XK73</accession>
<keyword evidence="1" id="KW-1133">Transmembrane helix</keyword>
<dbReference type="Proteomes" id="UP000192468">
    <property type="component" value="Unassembled WGS sequence"/>
</dbReference>